<evidence type="ECO:0000256" key="3">
    <source>
        <dbReference type="ARBA" id="ARBA00022692"/>
    </source>
</evidence>
<evidence type="ECO:0000256" key="1">
    <source>
        <dbReference type="ARBA" id="ARBA00004141"/>
    </source>
</evidence>
<dbReference type="GO" id="GO:0043190">
    <property type="term" value="C:ATP-binding cassette (ABC) transporter complex"/>
    <property type="evidence" value="ECO:0007669"/>
    <property type="project" value="InterPro"/>
</dbReference>
<dbReference type="EMBL" id="FLUP01000002">
    <property type="protein sequence ID" value="SBW12246.1"/>
    <property type="molecule type" value="Genomic_DNA"/>
</dbReference>
<keyword evidence="5 7" id="KW-0472">Membrane</keyword>
<evidence type="ECO:0008006" key="9">
    <source>
        <dbReference type="Google" id="ProtNLM"/>
    </source>
</evidence>
<feature type="transmembrane region" description="Helical" evidence="7">
    <location>
        <begin position="132"/>
        <end position="150"/>
    </location>
</feature>
<proteinExistence type="inferred from homology"/>
<feature type="transmembrane region" description="Helical" evidence="7">
    <location>
        <begin position="162"/>
        <end position="185"/>
    </location>
</feature>
<dbReference type="Pfam" id="PF00950">
    <property type="entry name" value="ABC-3"/>
    <property type="match status" value="1"/>
</dbReference>
<reference evidence="8" key="1">
    <citation type="submission" date="2016-04" db="EMBL/GenBank/DDBJ databases">
        <authorList>
            <person name="Evans L.H."/>
            <person name="Alamgir A."/>
            <person name="Owens N."/>
            <person name="Weber N.D."/>
            <person name="Virtaneva K."/>
            <person name="Barbian K."/>
            <person name="Babar A."/>
            <person name="Rosenke K."/>
        </authorList>
    </citation>
    <scope>NUCLEOTIDE SEQUENCE</scope>
    <source>
        <strain evidence="8">92-2</strain>
    </source>
</reference>
<dbReference type="PANTHER" id="PTHR30477">
    <property type="entry name" value="ABC-TRANSPORTER METAL-BINDING PROTEIN"/>
    <property type="match status" value="1"/>
</dbReference>
<keyword evidence="4 7" id="KW-1133">Transmembrane helix</keyword>
<evidence type="ECO:0000256" key="4">
    <source>
        <dbReference type="ARBA" id="ARBA00022989"/>
    </source>
</evidence>
<keyword evidence="3 6" id="KW-0812">Transmembrane</keyword>
<feature type="transmembrane region" description="Helical" evidence="7">
    <location>
        <begin position="191"/>
        <end position="211"/>
    </location>
</feature>
<evidence type="ECO:0000256" key="2">
    <source>
        <dbReference type="ARBA" id="ARBA00008034"/>
    </source>
</evidence>
<dbReference type="InterPro" id="IPR001626">
    <property type="entry name" value="ABC_TroCD"/>
</dbReference>
<name>A0A212KKJ8_9BACT</name>
<evidence type="ECO:0000256" key="5">
    <source>
        <dbReference type="ARBA" id="ARBA00023136"/>
    </source>
</evidence>
<feature type="transmembrane region" description="Helical" evidence="7">
    <location>
        <begin position="92"/>
        <end position="112"/>
    </location>
</feature>
<dbReference type="GO" id="GO:0055085">
    <property type="term" value="P:transmembrane transport"/>
    <property type="evidence" value="ECO:0007669"/>
    <property type="project" value="InterPro"/>
</dbReference>
<dbReference type="AlphaFoldDB" id="A0A212KKJ8"/>
<feature type="transmembrane region" description="Helical" evidence="7">
    <location>
        <begin position="244"/>
        <end position="262"/>
    </location>
</feature>
<feature type="transmembrane region" description="Helical" evidence="7">
    <location>
        <begin position="62"/>
        <end position="80"/>
    </location>
</feature>
<protein>
    <recommendedName>
        <fullName evidence="9">ABC-3 protein</fullName>
    </recommendedName>
</protein>
<dbReference type="RefSeq" id="WP_227118400.1">
    <property type="nucleotide sequence ID" value="NZ_LT598928.1"/>
</dbReference>
<dbReference type="SUPFAM" id="SSF81345">
    <property type="entry name" value="ABC transporter involved in vitamin B12 uptake, BtuC"/>
    <property type="match status" value="1"/>
</dbReference>
<dbReference type="InterPro" id="IPR037294">
    <property type="entry name" value="ABC_BtuC-like"/>
</dbReference>
<accession>A0A212KKJ8</accession>
<keyword evidence="6" id="KW-0813">Transport</keyword>
<dbReference type="Gene3D" id="1.10.3470.10">
    <property type="entry name" value="ABC transporter involved in vitamin B12 uptake, BtuC"/>
    <property type="match status" value="1"/>
</dbReference>
<organism evidence="8">
    <name type="scientific">uncultured Desulfovibrio sp</name>
    <dbReference type="NCBI Taxonomy" id="167968"/>
    <lineage>
        <taxon>Bacteria</taxon>
        <taxon>Pseudomonadati</taxon>
        <taxon>Thermodesulfobacteriota</taxon>
        <taxon>Desulfovibrionia</taxon>
        <taxon>Desulfovibrionales</taxon>
        <taxon>Desulfovibrionaceae</taxon>
        <taxon>Desulfovibrio</taxon>
        <taxon>environmental samples</taxon>
    </lineage>
</organism>
<evidence type="ECO:0000256" key="6">
    <source>
        <dbReference type="RuleBase" id="RU003943"/>
    </source>
</evidence>
<evidence type="ECO:0000256" key="7">
    <source>
        <dbReference type="SAM" id="Phobius"/>
    </source>
</evidence>
<gene>
    <name evidence="8" type="ORF">KM92DES2_20399</name>
</gene>
<feature type="transmembrane region" description="Helical" evidence="7">
    <location>
        <begin position="12"/>
        <end position="33"/>
    </location>
</feature>
<dbReference type="GO" id="GO:0010043">
    <property type="term" value="P:response to zinc ion"/>
    <property type="evidence" value="ECO:0007669"/>
    <property type="project" value="TreeGrafter"/>
</dbReference>
<feature type="transmembrane region" description="Helical" evidence="7">
    <location>
        <begin position="218"/>
        <end position="238"/>
    </location>
</feature>
<dbReference type="PANTHER" id="PTHR30477:SF0">
    <property type="entry name" value="METAL TRANSPORT SYSTEM MEMBRANE PROTEIN TM_0125-RELATED"/>
    <property type="match status" value="1"/>
</dbReference>
<comment type="subcellular location">
    <subcellularLocation>
        <location evidence="6">Cell membrane</location>
        <topology evidence="6">Multi-pass membrane protein</topology>
    </subcellularLocation>
    <subcellularLocation>
        <location evidence="1">Membrane</location>
        <topology evidence="1">Multi-pass membrane protein</topology>
    </subcellularLocation>
</comment>
<sequence>MDDFFQYAFLQRALLMALLGGSVCGAMGVFVVLWRMSLVGMCVSHAAFAGALLALWLGAPPLAGGLAASLGAASAVGPLAEKPGFSLDTAMGVVFAVVMSLAMLALGLMPGARTEGLSLIWGSLLTVTRFDLQLMAATALLLFGFVFLFFKEIEAIMGQRHAAVAAGIPVKGIYYACLILMGLVVACALKAIGGLLIYALIVTPAATALQITYRLSRMFLLAALFGAVASVAGLWLSFHWAVPPGAVIVLVSSAILVAAMIFSPKKTCRSEQTSPVERAIRPDH</sequence>
<comment type="similarity">
    <text evidence="2 6">Belongs to the ABC-3 integral membrane protein family.</text>
</comment>
<evidence type="ECO:0000313" key="8">
    <source>
        <dbReference type="EMBL" id="SBW12246.1"/>
    </source>
</evidence>